<dbReference type="SUPFAM" id="SSF51445">
    <property type="entry name" value="(Trans)glycosidases"/>
    <property type="match status" value="1"/>
</dbReference>
<dbReference type="GO" id="GO:0006080">
    <property type="term" value="P:substituted mannan metabolic process"/>
    <property type="evidence" value="ECO:0007669"/>
    <property type="project" value="InterPro"/>
</dbReference>
<evidence type="ECO:0000259" key="6">
    <source>
        <dbReference type="PROSITE" id="PS50853"/>
    </source>
</evidence>
<dbReference type="SMART" id="SM00060">
    <property type="entry name" value="FN3"/>
    <property type="match status" value="3"/>
</dbReference>
<dbReference type="PANTHER" id="PTHR40079:SF4">
    <property type="entry name" value="GH26 DOMAIN-CONTAINING PROTEIN-RELATED"/>
    <property type="match status" value="1"/>
</dbReference>
<evidence type="ECO:0000313" key="9">
    <source>
        <dbReference type="Proteomes" id="UP000824111"/>
    </source>
</evidence>
<reference evidence="8" key="2">
    <citation type="journal article" date="2021" name="PeerJ">
        <title>Extensive microbial diversity within the chicken gut microbiome revealed by metagenomics and culture.</title>
        <authorList>
            <person name="Gilroy R."/>
            <person name="Ravi A."/>
            <person name="Getino M."/>
            <person name="Pursley I."/>
            <person name="Horton D.L."/>
            <person name="Alikhan N.F."/>
            <person name="Baker D."/>
            <person name="Gharbi K."/>
            <person name="Hall N."/>
            <person name="Watson M."/>
            <person name="Adriaenssens E.M."/>
            <person name="Foster-Nyarko E."/>
            <person name="Jarju S."/>
            <person name="Secka A."/>
            <person name="Antonio M."/>
            <person name="Oren A."/>
            <person name="Chaudhuri R.R."/>
            <person name="La Ragione R."/>
            <person name="Hildebrand F."/>
            <person name="Pallen M.J."/>
        </authorList>
    </citation>
    <scope>NUCLEOTIDE SEQUENCE</scope>
    <source>
        <strain evidence="8">ChiSjej4B22-9803</strain>
    </source>
</reference>
<dbReference type="InterPro" id="IPR000805">
    <property type="entry name" value="Glyco_hydro_26"/>
</dbReference>
<keyword evidence="5" id="KW-0732">Signal</keyword>
<evidence type="ECO:0008006" key="10">
    <source>
        <dbReference type="Google" id="ProtNLM"/>
    </source>
</evidence>
<dbReference type="InterPro" id="IPR036116">
    <property type="entry name" value="FN3_sf"/>
</dbReference>
<dbReference type="PANTHER" id="PTHR40079">
    <property type="entry name" value="MANNAN ENDO-1,4-BETA-MANNOSIDASE E-RELATED"/>
    <property type="match status" value="1"/>
</dbReference>
<dbReference type="InterPro" id="IPR017853">
    <property type="entry name" value="GH"/>
</dbReference>
<feature type="signal peptide" evidence="5">
    <location>
        <begin position="1"/>
        <end position="18"/>
    </location>
</feature>
<dbReference type="InterPro" id="IPR013783">
    <property type="entry name" value="Ig-like_fold"/>
</dbReference>
<evidence type="ECO:0000256" key="2">
    <source>
        <dbReference type="ARBA" id="ARBA00022801"/>
    </source>
</evidence>
<dbReference type="CDD" id="cd00063">
    <property type="entry name" value="FN3"/>
    <property type="match status" value="2"/>
</dbReference>
<evidence type="ECO:0000256" key="3">
    <source>
        <dbReference type="ARBA" id="ARBA00023295"/>
    </source>
</evidence>
<evidence type="ECO:0000313" key="8">
    <source>
        <dbReference type="EMBL" id="HIU48385.1"/>
    </source>
</evidence>
<organism evidence="8 9">
    <name type="scientific">Candidatus Avimonoglobus intestinipullorum</name>
    <dbReference type="NCBI Taxonomy" id="2840699"/>
    <lineage>
        <taxon>Bacteria</taxon>
        <taxon>Bacillati</taxon>
        <taxon>Bacillota</taxon>
        <taxon>Clostridia</taxon>
        <taxon>Eubacteriales</taxon>
        <taxon>Candidatus Avimonoglobus</taxon>
    </lineage>
</organism>
<evidence type="ECO:0000256" key="4">
    <source>
        <dbReference type="PROSITE-ProRule" id="PRU01100"/>
    </source>
</evidence>
<feature type="domain" description="Fibronectin type-III" evidence="6">
    <location>
        <begin position="525"/>
        <end position="610"/>
    </location>
</feature>
<feature type="active site" description="Proton donor" evidence="4">
    <location>
        <position position="182"/>
    </location>
</feature>
<dbReference type="InterPro" id="IPR022790">
    <property type="entry name" value="GH26_dom"/>
</dbReference>
<feature type="chain" id="PRO_5039044944" description="Fibronectin type-III domain-containing protein" evidence="5">
    <location>
        <begin position="19"/>
        <end position="682"/>
    </location>
</feature>
<reference evidence="8" key="1">
    <citation type="submission" date="2020-10" db="EMBL/GenBank/DDBJ databases">
        <authorList>
            <person name="Gilroy R."/>
        </authorList>
    </citation>
    <scope>NUCLEOTIDE SEQUENCE</scope>
    <source>
        <strain evidence="8">ChiSjej4B22-9803</strain>
    </source>
</reference>
<feature type="domain" description="GH26" evidence="7">
    <location>
        <begin position="31"/>
        <end position="327"/>
    </location>
</feature>
<protein>
    <recommendedName>
        <fullName evidence="10">Fibronectin type-III domain-containing protein</fullName>
    </recommendedName>
</protein>
<dbReference type="PROSITE" id="PS51764">
    <property type="entry name" value="GH26"/>
    <property type="match status" value="1"/>
</dbReference>
<keyword evidence="2 4" id="KW-0378">Hydrolase</keyword>
<accession>A0A9D1LUI8</accession>
<dbReference type="EMBL" id="DVND01000091">
    <property type="protein sequence ID" value="HIU48385.1"/>
    <property type="molecule type" value="Genomic_DNA"/>
</dbReference>
<dbReference type="PRINTS" id="PR00739">
    <property type="entry name" value="GLHYDRLASE26"/>
</dbReference>
<comment type="caution">
    <text evidence="8">The sequence shown here is derived from an EMBL/GenBank/DDBJ whole genome shotgun (WGS) entry which is preliminary data.</text>
</comment>
<evidence type="ECO:0000259" key="7">
    <source>
        <dbReference type="PROSITE" id="PS51764"/>
    </source>
</evidence>
<gene>
    <name evidence="8" type="ORF">IAB04_03400</name>
</gene>
<dbReference type="Gene3D" id="2.60.40.10">
    <property type="entry name" value="Immunoglobulins"/>
    <property type="match status" value="1"/>
</dbReference>
<dbReference type="Gene3D" id="3.20.20.80">
    <property type="entry name" value="Glycosidases"/>
    <property type="match status" value="1"/>
</dbReference>
<feature type="active site" description="Nucleophile" evidence="4">
    <location>
        <position position="277"/>
    </location>
</feature>
<dbReference type="Proteomes" id="UP000824111">
    <property type="component" value="Unassembled WGS sequence"/>
</dbReference>
<feature type="non-terminal residue" evidence="8">
    <location>
        <position position="1"/>
    </location>
</feature>
<evidence type="ECO:0000256" key="1">
    <source>
        <dbReference type="ARBA" id="ARBA00007754"/>
    </source>
</evidence>
<dbReference type="GO" id="GO:0016985">
    <property type="term" value="F:mannan endo-1,4-beta-mannosidase activity"/>
    <property type="evidence" value="ECO:0007669"/>
    <property type="project" value="InterPro"/>
</dbReference>
<dbReference type="Pfam" id="PF02156">
    <property type="entry name" value="Glyco_hydro_26"/>
    <property type="match status" value="1"/>
</dbReference>
<dbReference type="SUPFAM" id="SSF49265">
    <property type="entry name" value="Fibronectin type III"/>
    <property type="match status" value="1"/>
</dbReference>
<comment type="similarity">
    <text evidence="1 4">Belongs to the glycosyl hydrolase 26 family.</text>
</comment>
<proteinExistence type="inferred from homology"/>
<evidence type="ECO:0000256" key="5">
    <source>
        <dbReference type="SAM" id="SignalP"/>
    </source>
</evidence>
<dbReference type="AlphaFoldDB" id="A0A9D1LUI8"/>
<dbReference type="InterPro" id="IPR003961">
    <property type="entry name" value="FN3_dom"/>
</dbReference>
<name>A0A9D1LUI8_9FIRM</name>
<dbReference type="PROSITE" id="PS50853">
    <property type="entry name" value="FN3"/>
    <property type="match status" value="1"/>
</dbReference>
<sequence length="682" mass="75941">AVLIFLFSLSFFQLPLFAASGTAPVNPNASYEARELLQLLYNLRGKGMLTGMYNWHAVPTERTERLKGITGKYAGIWNTDFGYGDRENNMKEIRYGVINAAKNQAAQGDIVSLMWHEVKPSDPESAGWGSVQGYYTDDEYDQLITEGTDLHNQWLARIDEIAEYLKELRDAGIPVLWRPYHEPNLACFWWGKNGGERFITLWRQMYDRYTNYHGLDNLIWVWGAGMGSAANMYDYYPGNAYVDVLGVDIYQSSPYYSQDYYDALVKIANGKPIGISECGVLPDIDYIKQNQPDYCYIIEWADFITNGDQTDESIAAAFNNPYCINRGEIPADLPDVDGPGILPDYDPSEFHEVFVTGIGSNYISLKWNDFEPAAAGYRIILDGESILDAGRTPGSGGQVTITKDDIPGGMQPDTSYTFTIQPYGDASTGYVWLPNTHSITVKTLPPDGAYIYSVAAGAGSFSVQLKNVGASSANHITVYKEAALACEKGFTGENVEVSGLEQATVYSFEISSLDGAFDTLTGTIQTAGVRAVSVTTDSVTLEWNDFYPNKALYKLDYTINGEQQLTNIYDLRTTVEGLSPNTTYTFTIWGVDSGWNWRDSYSVTVRTLSPNRIISVSNGTVQMEIADREALADYTLVVASYTQNRLQAVELLKPERVVNYNLVDCDATKAFLWNMSTLQPLY</sequence>
<keyword evidence="3 4" id="KW-0326">Glycosidase</keyword>